<accession>A0A517SPZ8</accession>
<feature type="transmembrane region" description="Helical" evidence="10">
    <location>
        <begin position="404"/>
        <end position="426"/>
    </location>
</feature>
<dbReference type="Gene3D" id="1.10.287.130">
    <property type="match status" value="1"/>
</dbReference>
<sequence length="672" mass="73185" precursor="true">MPRRLLLALILLVAAPLVSLAWISATAAKAQEVQARERLAETLSKQLATAREPIDELFADYQKQLDREITDPSLTAESLKRMRRTLPLVRQCIFINSTGQLIYPGAADLVDDEALQLLTGLVGLVDSRPATIRNRQVRREAANAPSSAPQTPSSAPQTPSSAPQTPSSATNAQQNDMPPNDPRQQTTNVQRLPIQLQIQPPVQQTPTQSTPAPQSRLQQSFIQQAPAPPSQQAEALPQRASRQSRQVTQTPAPTLEPANAIDTNVGQPPDAALSSASNAWQQWFMAGGVQLVYWRSLPDGRAVGVLLQRGRWMSDLLAALPDSSGTISLQKNSLGSAPMKTAAIGGIALVDESDHLVYQWGEVSRIDLEQKALSQRNLPMPLASWQLKLYVDPALIPQADPSSIYFAIAALAVILGSIGAYVLTAVQRQINAARQRVSFAGQVSHELRTPLTNIRLYTELAESDLEQPPSDQLVCSLQKRLGVIDHECKRLQRLVDGVLEMIRPQGQSNRLRLQSTDIPSLIQRLEEQFQPGFQTAGLSLNVQCDVQQSAMLDTDIIEIVLVNLLGNVEKYVPSGGTCALTCTTHSDPQGSDQLQIVVDDDGAGIPNKHHQRIFRAFQRLDDSINAPSGTGLGLTIARRAAQRHHGQLELLTKSPLGGAAFRFTVPLDLTMP</sequence>
<keyword evidence="8" id="KW-0902">Two-component regulatory system</keyword>
<evidence type="ECO:0000256" key="3">
    <source>
        <dbReference type="ARBA" id="ARBA00022553"/>
    </source>
</evidence>
<dbReference type="PANTHER" id="PTHR42878">
    <property type="entry name" value="TWO-COMPONENT HISTIDINE KINASE"/>
    <property type="match status" value="1"/>
</dbReference>
<feature type="compositionally biased region" description="Polar residues" evidence="9">
    <location>
        <begin position="173"/>
        <end position="185"/>
    </location>
</feature>
<dbReference type="GO" id="GO:0007234">
    <property type="term" value="P:osmosensory signaling via phosphorelay pathway"/>
    <property type="evidence" value="ECO:0007669"/>
    <property type="project" value="TreeGrafter"/>
</dbReference>
<protein>
    <recommendedName>
        <fullName evidence="2">histidine kinase</fullName>
        <ecNumber evidence="2">2.7.13.3</ecNumber>
    </recommendedName>
</protein>
<evidence type="ECO:0000259" key="12">
    <source>
        <dbReference type="PROSITE" id="PS50109"/>
    </source>
</evidence>
<dbReference type="InterPro" id="IPR050351">
    <property type="entry name" value="BphY/WalK/GraS-like"/>
</dbReference>
<dbReference type="SMART" id="SM00387">
    <property type="entry name" value="HATPase_c"/>
    <property type="match status" value="1"/>
</dbReference>
<organism evidence="13 14">
    <name type="scientific">Stieleria bergensis</name>
    <dbReference type="NCBI Taxonomy" id="2528025"/>
    <lineage>
        <taxon>Bacteria</taxon>
        <taxon>Pseudomonadati</taxon>
        <taxon>Planctomycetota</taxon>
        <taxon>Planctomycetia</taxon>
        <taxon>Pirellulales</taxon>
        <taxon>Pirellulaceae</taxon>
        <taxon>Stieleria</taxon>
    </lineage>
</organism>
<keyword evidence="10" id="KW-0812">Transmembrane</keyword>
<gene>
    <name evidence="13" type="primary">srrB</name>
    <name evidence="13" type="ORF">SV7mr_06850</name>
</gene>
<keyword evidence="7" id="KW-0067">ATP-binding</keyword>
<dbReference type="InterPro" id="IPR003594">
    <property type="entry name" value="HATPase_dom"/>
</dbReference>
<proteinExistence type="predicted"/>
<dbReference type="InterPro" id="IPR005467">
    <property type="entry name" value="His_kinase_dom"/>
</dbReference>
<evidence type="ECO:0000313" key="13">
    <source>
        <dbReference type="EMBL" id="QDT58196.1"/>
    </source>
</evidence>
<evidence type="ECO:0000313" key="14">
    <source>
        <dbReference type="Proteomes" id="UP000315003"/>
    </source>
</evidence>
<keyword evidence="11" id="KW-0732">Signal</keyword>
<feature type="region of interest" description="Disordered" evidence="9">
    <location>
        <begin position="137"/>
        <end position="185"/>
    </location>
</feature>
<dbReference type="EMBL" id="CP036272">
    <property type="protein sequence ID" value="QDT58196.1"/>
    <property type="molecule type" value="Genomic_DNA"/>
</dbReference>
<dbReference type="PROSITE" id="PS50109">
    <property type="entry name" value="HIS_KIN"/>
    <property type="match status" value="1"/>
</dbReference>
<evidence type="ECO:0000256" key="8">
    <source>
        <dbReference type="ARBA" id="ARBA00023012"/>
    </source>
</evidence>
<evidence type="ECO:0000256" key="6">
    <source>
        <dbReference type="ARBA" id="ARBA00022777"/>
    </source>
</evidence>
<keyword evidence="6" id="KW-0418">Kinase</keyword>
<keyword evidence="10" id="KW-0472">Membrane</keyword>
<dbReference type="Gene3D" id="3.30.565.10">
    <property type="entry name" value="Histidine kinase-like ATPase, C-terminal domain"/>
    <property type="match status" value="1"/>
</dbReference>
<keyword evidence="10" id="KW-1133">Transmembrane helix</keyword>
<dbReference type="Pfam" id="PF02518">
    <property type="entry name" value="HATPase_c"/>
    <property type="match status" value="1"/>
</dbReference>
<feature type="region of interest" description="Disordered" evidence="9">
    <location>
        <begin position="201"/>
        <end position="273"/>
    </location>
</feature>
<dbReference type="CDD" id="cd00075">
    <property type="entry name" value="HATPase"/>
    <property type="match status" value="1"/>
</dbReference>
<dbReference type="SMART" id="SM00388">
    <property type="entry name" value="HisKA"/>
    <property type="match status" value="1"/>
</dbReference>
<reference evidence="13 14" key="1">
    <citation type="submission" date="2019-02" db="EMBL/GenBank/DDBJ databases">
        <title>Deep-cultivation of Planctomycetes and their phenomic and genomic characterization uncovers novel biology.</title>
        <authorList>
            <person name="Wiegand S."/>
            <person name="Jogler M."/>
            <person name="Boedeker C."/>
            <person name="Pinto D."/>
            <person name="Vollmers J."/>
            <person name="Rivas-Marin E."/>
            <person name="Kohn T."/>
            <person name="Peeters S.H."/>
            <person name="Heuer A."/>
            <person name="Rast P."/>
            <person name="Oberbeckmann S."/>
            <person name="Bunk B."/>
            <person name="Jeske O."/>
            <person name="Meyerdierks A."/>
            <person name="Storesund J.E."/>
            <person name="Kallscheuer N."/>
            <person name="Luecker S."/>
            <person name="Lage O.M."/>
            <person name="Pohl T."/>
            <person name="Merkel B.J."/>
            <person name="Hornburger P."/>
            <person name="Mueller R.-W."/>
            <person name="Bruemmer F."/>
            <person name="Labrenz M."/>
            <person name="Spormann A.M."/>
            <person name="Op den Camp H."/>
            <person name="Overmann J."/>
            <person name="Amann R."/>
            <person name="Jetten M.S.M."/>
            <person name="Mascher T."/>
            <person name="Medema M.H."/>
            <person name="Devos D.P."/>
            <person name="Kaster A.-K."/>
            <person name="Ovreas L."/>
            <person name="Rohde M."/>
            <person name="Galperin M.Y."/>
            <person name="Jogler C."/>
        </authorList>
    </citation>
    <scope>NUCLEOTIDE SEQUENCE [LARGE SCALE GENOMIC DNA]</scope>
    <source>
        <strain evidence="13 14">SV_7m_r</strain>
    </source>
</reference>
<dbReference type="Pfam" id="PF00512">
    <property type="entry name" value="HisKA"/>
    <property type="match status" value="1"/>
</dbReference>
<name>A0A517SPZ8_9BACT</name>
<evidence type="ECO:0000256" key="4">
    <source>
        <dbReference type="ARBA" id="ARBA00022679"/>
    </source>
</evidence>
<evidence type="ECO:0000256" key="10">
    <source>
        <dbReference type="SAM" id="Phobius"/>
    </source>
</evidence>
<dbReference type="InterPro" id="IPR003661">
    <property type="entry name" value="HisK_dim/P_dom"/>
</dbReference>
<dbReference type="GO" id="GO:0000156">
    <property type="term" value="F:phosphorelay response regulator activity"/>
    <property type="evidence" value="ECO:0007669"/>
    <property type="project" value="TreeGrafter"/>
</dbReference>
<evidence type="ECO:0000256" key="11">
    <source>
        <dbReference type="SAM" id="SignalP"/>
    </source>
</evidence>
<dbReference type="SUPFAM" id="SSF47384">
    <property type="entry name" value="Homodimeric domain of signal transducing histidine kinase"/>
    <property type="match status" value="1"/>
</dbReference>
<evidence type="ECO:0000256" key="5">
    <source>
        <dbReference type="ARBA" id="ARBA00022741"/>
    </source>
</evidence>
<keyword evidence="5" id="KW-0547">Nucleotide-binding</keyword>
<dbReference type="PANTHER" id="PTHR42878:SF7">
    <property type="entry name" value="SENSOR HISTIDINE KINASE GLRK"/>
    <property type="match status" value="1"/>
</dbReference>
<dbReference type="PRINTS" id="PR00344">
    <property type="entry name" value="BCTRLSENSOR"/>
</dbReference>
<feature type="chain" id="PRO_5022218750" description="histidine kinase" evidence="11">
    <location>
        <begin position="31"/>
        <end position="672"/>
    </location>
</feature>
<feature type="compositionally biased region" description="Polar residues" evidence="9">
    <location>
        <begin position="240"/>
        <end position="252"/>
    </location>
</feature>
<feature type="compositionally biased region" description="Low complexity" evidence="9">
    <location>
        <begin position="201"/>
        <end position="238"/>
    </location>
</feature>
<keyword evidence="4 13" id="KW-0808">Transferase</keyword>
<dbReference type="InterPro" id="IPR004358">
    <property type="entry name" value="Sig_transdc_His_kin-like_C"/>
</dbReference>
<dbReference type="Proteomes" id="UP000315003">
    <property type="component" value="Chromosome"/>
</dbReference>
<comment type="catalytic activity">
    <reaction evidence="1">
        <text>ATP + protein L-histidine = ADP + protein N-phospho-L-histidine.</text>
        <dbReference type="EC" id="2.7.13.3"/>
    </reaction>
</comment>
<evidence type="ECO:0000256" key="1">
    <source>
        <dbReference type="ARBA" id="ARBA00000085"/>
    </source>
</evidence>
<keyword evidence="14" id="KW-1185">Reference proteome</keyword>
<dbReference type="AlphaFoldDB" id="A0A517SPZ8"/>
<dbReference type="GO" id="GO:0030295">
    <property type="term" value="F:protein kinase activator activity"/>
    <property type="evidence" value="ECO:0007669"/>
    <property type="project" value="TreeGrafter"/>
</dbReference>
<feature type="domain" description="Histidine kinase" evidence="12">
    <location>
        <begin position="442"/>
        <end position="669"/>
    </location>
</feature>
<evidence type="ECO:0000256" key="9">
    <source>
        <dbReference type="SAM" id="MobiDB-lite"/>
    </source>
</evidence>
<evidence type="ECO:0000256" key="7">
    <source>
        <dbReference type="ARBA" id="ARBA00022840"/>
    </source>
</evidence>
<feature type="signal peptide" evidence="11">
    <location>
        <begin position="1"/>
        <end position="30"/>
    </location>
</feature>
<dbReference type="SUPFAM" id="SSF55874">
    <property type="entry name" value="ATPase domain of HSP90 chaperone/DNA topoisomerase II/histidine kinase"/>
    <property type="match status" value="1"/>
</dbReference>
<dbReference type="OrthoDB" id="9813151at2"/>
<evidence type="ECO:0000256" key="2">
    <source>
        <dbReference type="ARBA" id="ARBA00012438"/>
    </source>
</evidence>
<dbReference type="RefSeq" id="WP_145269172.1">
    <property type="nucleotide sequence ID" value="NZ_CP036272.1"/>
</dbReference>
<dbReference type="GO" id="GO:0000155">
    <property type="term" value="F:phosphorelay sensor kinase activity"/>
    <property type="evidence" value="ECO:0007669"/>
    <property type="project" value="InterPro"/>
</dbReference>
<keyword evidence="3" id="KW-0597">Phosphoprotein</keyword>
<feature type="compositionally biased region" description="Low complexity" evidence="9">
    <location>
        <begin position="142"/>
        <end position="172"/>
    </location>
</feature>
<dbReference type="InterPro" id="IPR036890">
    <property type="entry name" value="HATPase_C_sf"/>
</dbReference>
<dbReference type="EC" id="2.7.13.3" evidence="2"/>
<dbReference type="GO" id="GO:0005524">
    <property type="term" value="F:ATP binding"/>
    <property type="evidence" value="ECO:0007669"/>
    <property type="project" value="UniProtKB-KW"/>
</dbReference>
<dbReference type="CDD" id="cd00082">
    <property type="entry name" value="HisKA"/>
    <property type="match status" value="1"/>
</dbReference>
<dbReference type="InterPro" id="IPR036097">
    <property type="entry name" value="HisK_dim/P_sf"/>
</dbReference>